<feature type="transmembrane region" description="Helical" evidence="1">
    <location>
        <begin position="67"/>
        <end position="96"/>
    </location>
</feature>
<comment type="caution">
    <text evidence="2">The sequence shown here is derived from an EMBL/GenBank/DDBJ whole genome shotgun (WGS) entry which is preliminary data.</text>
</comment>
<keyword evidence="1" id="KW-0812">Transmembrane</keyword>
<keyword evidence="1" id="KW-1133">Transmembrane helix</keyword>
<name>A0ABV0SYJ0_9TELE</name>
<proteinExistence type="predicted"/>
<evidence type="ECO:0008006" key="4">
    <source>
        <dbReference type="Google" id="ProtNLM"/>
    </source>
</evidence>
<protein>
    <recommendedName>
        <fullName evidence="4">NADH dehydrogenase subunit 6</fullName>
    </recommendedName>
</protein>
<dbReference type="EMBL" id="JAHRIQ010013504">
    <property type="protein sequence ID" value="MEQ2225604.1"/>
    <property type="molecule type" value="Genomic_DNA"/>
</dbReference>
<evidence type="ECO:0000256" key="1">
    <source>
        <dbReference type="SAM" id="Phobius"/>
    </source>
</evidence>
<evidence type="ECO:0000313" key="3">
    <source>
        <dbReference type="Proteomes" id="UP001482620"/>
    </source>
</evidence>
<keyword evidence="1" id="KW-0472">Membrane</keyword>
<sequence length="192" mass="20743">MGREKVSSCNNINLHFCFFLYIYKGSLPFVDFGVGFLPCVLGFGCCGSSFHGGAFFLGGWWGRICTVWALCMAFALGALCSVLSSAVWHAVVLGWWSCVRPPWLPNVVEMRLASLGSEVASGFLALYGGGVCLSAGWFLVGGVLCAWGWWSSPCPYQCMEGCVVLLWPGLAWLFPLGTVVGGVVVITNIRIY</sequence>
<feature type="transmembrane region" description="Helical" evidence="1">
    <location>
        <begin position="35"/>
        <end position="60"/>
    </location>
</feature>
<reference evidence="2 3" key="1">
    <citation type="submission" date="2021-06" db="EMBL/GenBank/DDBJ databases">
        <authorList>
            <person name="Palmer J.M."/>
        </authorList>
    </citation>
    <scope>NUCLEOTIDE SEQUENCE [LARGE SCALE GENOMIC DNA]</scope>
    <source>
        <strain evidence="3">if_2019</strain>
        <tissue evidence="2">Muscle</tissue>
    </source>
</reference>
<feature type="transmembrane region" description="Helical" evidence="1">
    <location>
        <begin position="124"/>
        <end position="150"/>
    </location>
</feature>
<accession>A0ABV0SYJ0</accession>
<evidence type="ECO:0000313" key="2">
    <source>
        <dbReference type="EMBL" id="MEQ2225604.1"/>
    </source>
</evidence>
<feature type="transmembrane region" description="Helical" evidence="1">
    <location>
        <begin position="162"/>
        <end position="186"/>
    </location>
</feature>
<gene>
    <name evidence="2" type="ORF">ILYODFUR_019253</name>
</gene>
<dbReference type="Proteomes" id="UP001482620">
    <property type="component" value="Unassembled WGS sequence"/>
</dbReference>
<keyword evidence="3" id="KW-1185">Reference proteome</keyword>
<feature type="transmembrane region" description="Helical" evidence="1">
    <location>
        <begin position="12"/>
        <end position="29"/>
    </location>
</feature>
<organism evidence="2 3">
    <name type="scientific">Ilyodon furcidens</name>
    <name type="common">goldbreast splitfin</name>
    <dbReference type="NCBI Taxonomy" id="33524"/>
    <lineage>
        <taxon>Eukaryota</taxon>
        <taxon>Metazoa</taxon>
        <taxon>Chordata</taxon>
        <taxon>Craniata</taxon>
        <taxon>Vertebrata</taxon>
        <taxon>Euteleostomi</taxon>
        <taxon>Actinopterygii</taxon>
        <taxon>Neopterygii</taxon>
        <taxon>Teleostei</taxon>
        <taxon>Neoteleostei</taxon>
        <taxon>Acanthomorphata</taxon>
        <taxon>Ovalentaria</taxon>
        <taxon>Atherinomorphae</taxon>
        <taxon>Cyprinodontiformes</taxon>
        <taxon>Goodeidae</taxon>
        <taxon>Ilyodon</taxon>
    </lineage>
</organism>